<protein>
    <submittedName>
        <fullName evidence="8">GMC family oxidoreductase N-terminal domain-containing protein</fullName>
    </submittedName>
</protein>
<dbReference type="SUPFAM" id="SSF54373">
    <property type="entry name" value="FAD-linked reductases, C-terminal domain"/>
    <property type="match status" value="1"/>
</dbReference>
<comment type="cofactor">
    <cofactor evidence="1">
        <name>FAD</name>
        <dbReference type="ChEBI" id="CHEBI:57692"/>
    </cofactor>
</comment>
<keyword evidence="9" id="KW-1185">Reference proteome</keyword>
<evidence type="ECO:0000256" key="4">
    <source>
        <dbReference type="ARBA" id="ARBA00022827"/>
    </source>
</evidence>
<proteinExistence type="inferred from homology"/>
<dbReference type="InterPro" id="IPR007867">
    <property type="entry name" value="GMC_OxRtase_C"/>
</dbReference>
<evidence type="ECO:0000256" key="5">
    <source>
        <dbReference type="ARBA" id="ARBA00023002"/>
    </source>
</evidence>
<dbReference type="InterPro" id="IPR036188">
    <property type="entry name" value="FAD/NAD-bd_sf"/>
</dbReference>
<gene>
    <name evidence="8" type="ORF">KM031_17035</name>
</gene>
<geneLocation type="plasmid" evidence="8 9">
    <name>p1</name>
</geneLocation>
<dbReference type="Proteomes" id="UP000679352">
    <property type="component" value="Plasmid p1"/>
</dbReference>
<sequence length="471" mass="50611">MARKLNADVVIAGSGAGASAVGGELAAAGLRVLVLEAGPQRFSPLGTHVRSVFTSEADLSKVGDLIYTEMLVNPGFTDTPVENIRDLRVSHATGGMFALWMGNCPRPDASELPDWLPAAAWEPYFARAEQLMHIDLNGGGSGEMFEMLLERTRRAIGPRPDGRHVRPMPVAARRVNGVFKICASDDLFFRDAPPPANLTILPDCVALEVMTQGSRATGLHARDRVTGETVEVSADTVVVSCGTVGSPKLLAASRLEQRAALGAYIHEHACIGSRVTLLPEIRQLIRDDEPVYSIWIPANAAQPWQNQLCRFTLGSGGSRLAPGIREVDSSDIFTFVSIDVRPENRLHFDPVRKDPLGLPHVTASYGFTAADRLRIGQAMAEHFLIASDVGEMEPGWSPSLYAFGGSTHFMGSCRMGAVDDGTSVVDGGGRVWGYDNLYVADNSVIGSSNSGNPTFMMVAQALRTADRILAR</sequence>
<feature type="domain" description="Glucose-methanol-choline oxidoreductase C-terminal" evidence="7">
    <location>
        <begin position="343"/>
        <end position="461"/>
    </location>
</feature>
<evidence type="ECO:0000256" key="1">
    <source>
        <dbReference type="ARBA" id="ARBA00001974"/>
    </source>
</evidence>
<dbReference type="InterPro" id="IPR000172">
    <property type="entry name" value="GMC_OxRdtase_N"/>
</dbReference>
<evidence type="ECO:0000313" key="8">
    <source>
        <dbReference type="EMBL" id="QWK92408.1"/>
    </source>
</evidence>
<dbReference type="EMBL" id="CP076362">
    <property type="protein sequence ID" value="QWK92408.1"/>
    <property type="molecule type" value="Genomic_DNA"/>
</dbReference>
<dbReference type="SUPFAM" id="SSF51905">
    <property type="entry name" value="FAD/NAD(P)-binding domain"/>
    <property type="match status" value="1"/>
</dbReference>
<keyword evidence="4" id="KW-0274">FAD</keyword>
<dbReference type="GO" id="GO:0016614">
    <property type="term" value="F:oxidoreductase activity, acting on CH-OH group of donors"/>
    <property type="evidence" value="ECO:0007669"/>
    <property type="project" value="InterPro"/>
</dbReference>
<dbReference type="PANTHER" id="PTHR42784">
    <property type="entry name" value="PYRANOSE 2-OXIDASE"/>
    <property type="match status" value="1"/>
</dbReference>
<dbReference type="RefSeq" id="WP_215505304.1">
    <property type="nucleotide sequence ID" value="NZ_CP076362.1"/>
</dbReference>
<keyword evidence="8" id="KW-0614">Plasmid</keyword>
<accession>A0A975S3U2</accession>
<evidence type="ECO:0000259" key="6">
    <source>
        <dbReference type="Pfam" id="PF00732"/>
    </source>
</evidence>
<dbReference type="Pfam" id="PF00732">
    <property type="entry name" value="GMC_oxred_N"/>
    <property type="match status" value="1"/>
</dbReference>
<evidence type="ECO:0000313" key="9">
    <source>
        <dbReference type="Proteomes" id="UP000679352"/>
    </source>
</evidence>
<comment type="similarity">
    <text evidence="2">Belongs to the GMC oxidoreductase family.</text>
</comment>
<keyword evidence="3" id="KW-0285">Flavoprotein</keyword>
<reference evidence="8" key="1">
    <citation type="submission" date="2021-06" db="EMBL/GenBank/DDBJ databases">
        <authorList>
            <person name="Lee C.-S."/>
            <person name="Jin L."/>
        </authorList>
    </citation>
    <scope>NUCLEOTIDE SEQUENCE</scope>
    <source>
        <strain evidence="8">Con5</strain>
        <plasmid evidence="8">p1</plasmid>
    </source>
</reference>
<dbReference type="AlphaFoldDB" id="A0A975S3U2"/>
<dbReference type="GO" id="GO:0050660">
    <property type="term" value="F:flavin adenine dinucleotide binding"/>
    <property type="evidence" value="ECO:0007669"/>
    <property type="project" value="InterPro"/>
</dbReference>
<dbReference type="InterPro" id="IPR051473">
    <property type="entry name" value="P2Ox-like"/>
</dbReference>
<dbReference type="PANTHER" id="PTHR42784:SF1">
    <property type="entry name" value="PYRANOSE 2-OXIDASE"/>
    <property type="match status" value="1"/>
</dbReference>
<dbReference type="Gene3D" id="3.50.50.60">
    <property type="entry name" value="FAD/NAD(P)-binding domain"/>
    <property type="match status" value="2"/>
</dbReference>
<evidence type="ECO:0000256" key="3">
    <source>
        <dbReference type="ARBA" id="ARBA00022630"/>
    </source>
</evidence>
<feature type="domain" description="Glucose-methanol-choline oxidoreductase N-terminal" evidence="6">
    <location>
        <begin position="185"/>
        <end position="269"/>
    </location>
</feature>
<dbReference type="KEGG" id="gfu:KM031_17035"/>
<dbReference type="Pfam" id="PF05199">
    <property type="entry name" value="GMC_oxred_C"/>
    <property type="match status" value="1"/>
</dbReference>
<keyword evidence="5" id="KW-0560">Oxidoreductase</keyword>
<evidence type="ECO:0000256" key="2">
    <source>
        <dbReference type="ARBA" id="ARBA00010790"/>
    </source>
</evidence>
<evidence type="ECO:0000259" key="7">
    <source>
        <dbReference type="Pfam" id="PF05199"/>
    </source>
</evidence>
<organism evidence="8 9">
    <name type="scientific">Gemmobacter fulvus</name>
    <dbReference type="NCBI Taxonomy" id="2840474"/>
    <lineage>
        <taxon>Bacteria</taxon>
        <taxon>Pseudomonadati</taxon>
        <taxon>Pseudomonadota</taxon>
        <taxon>Alphaproteobacteria</taxon>
        <taxon>Rhodobacterales</taxon>
        <taxon>Paracoccaceae</taxon>
        <taxon>Gemmobacter</taxon>
    </lineage>
</organism>
<name>A0A975S3U2_9RHOB</name>